<organism evidence="1 2">
    <name type="scientific">Acetoanaerobium noterae</name>
    <dbReference type="NCBI Taxonomy" id="745369"/>
    <lineage>
        <taxon>Bacteria</taxon>
        <taxon>Bacillati</taxon>
        <taxon>Bacillota</taxon>
        <taxon>Clostridia</taxon>
        <taxon>Peptostreptococcales</taxon>
        <taxon>Filifactoraceae</taxon>
        <taxon>Acetoanaerobium</taxon>
    </lineage>
</organism>
<dbReference type="Proteomes" id="UP000243406">
    <property type="component" value="Unassembled WGS sequence"/>
</dbReference>
<reference evidence="2" key="1">
    <citation type="submission" date="2017-02" db="EMBL/GenBank/DDBJ databases">
        <authorList>
            <person name="Varghese N."/>
            <person name="Submissions S."/>
        </authorList>
    </citation>
    <scope>NUCLEOTIDE SEQUENCE [LARGE SCALE GENOMIC DNA]</scope>
    <source>
        <strain evidence="2">ATCC 35199</strain>
    </source>
</reference>
<keyword evidence="2" id="KW-1185">Reference proteome</keyword>
<evidence type="ECO:0000313" key="1">
    <source>
        <dbReference type="EMBL" id="SKB25511.1"/>
    </source>
</evidence>
<proteinExistence type="predicted"/>
<dbReference type="AlphaFoldDB" id="A0A1T4ZRV6"/>
<evidence type="ECO:0000313" key="2">
    <source>
        <dbReference type="Proteomes" id="UP000243406"/>
    </source>
</evidence>
<name>A0A1T4ZRV6_9FIRM</name>
<sequence>MKLTSNHKKILLVALFFLAIGMFTGNMGLKSPYRETSIETNQEIELLSIRQDLINNKLYYEKDIENRPEDIENYNSRGFYPSFRYNNTYDSYEIWDNMYVSNTDEVEKVIEKAGIKNFDVLKIDKNYETRLPIDNPKILGKENYLSDKADAVLVFTKNKEIVKYIHIDSRIIDFSKFESDEGYRVYQGFTVKLDDNNKIYIDKMEK</sequence>
<protein>
    <submittedName>
        <fullName evidence="1">Uncharacterized protein</fullName>
    </submittedName>
</protein>
<gene>
    <name evidence="1" type="ORF">SAMN02745120_0316</name>
</gene>
<dbReference type="RefSeq" id="WP_079588312.1">
    <property type="nucleotide sequence ID" value="NZ_FUYN01000001.1"/>
</dbReference>
<accession>A0A1T4ZRV6</accession>
<dbReference type="EMBL" id="FUYN01000001">
    <property type="protein sequence ID" value="SKB25511.1"/>
    <property type="molecule type" value="Genomic_DNA"/>
</dbReference>